<keyword evidence="1" id="KW-0175">Coiled coil</keyword>
<dbReference type="Proteomes" id="UP000323506">
    <property type="component" value="Chromosome A10"/>
</dbReference>
<dbReference type="PANTHER" id="PTHR32059:SF0">
    <property type="entry name" value="RAB11-BINDING PROTEIN RELCH"/>
    <property type="match status" value="1"/>
</dbReference>
<reference evidence="2 3" key="1">
    <citation type="submission" date="2019-06" db="EMBL/GenBank/DDBJ databases">
        <title>WGS assembly of Gossypium darwinii.</title>
        <authorList>
            <person name="Chen Z.J."/>
            <person name="Sreedasyam A."/>
            <person name="Ando A."/>
            <person name="Song Q."/>
            <person name="De L."/>
            <person name="Hulse-Kemp A."/>
            <person name="Ding M."/>
            <person name="Ye W."/>
            <person name="Kirkbride R."/>
            <person name="Jenkins J."/>
            <person name="Plott C."/>
            <person name="Lovell J."/>
            <person name="Lin Y.-M."/>
            <person name="Vaughn R."/>
            <person name="Liu B."/>
            <person name="Li W."/>
            <person name="Simpson S."/>
            <person name="Scheffler B."/>
            <person name="Saski C."/>
            <person name="Grover C."/>
            <person name="Hu G."/>
            <person name="Conover J."/>
            <person name="Carlson J."/>
            <person name="Shu S."/>
            <person name="Boston L."/>
            <person name="Williams M."/>
            <person name="Peterson D."/>
            <person name="Mcgee K."/>
            <person name="Jones D."/>
            <person name="Wendel J."/>
            <person name="Stelly D."/>
            <person name="Grimwood J."/>
            <person name="Schmutz J."/>
        </authorList>
    </citation>
    <scope>NUCLEOTIDE SEQUENCE [LARGE SCALE GENOMIC DNA]</scope>
    <source>
        <strain evidence="2">1808015.09</strain>
    </source>
</reference>
<proteinExistence type="predicted"/>
<dbReference type="AlphaFoldDB" id="A0A5D2F0W1"/>
<gene>
    <name evidence="2" type="ORF">ES288_A10G215900v1</name>
</gene>
<dbReference type="GO" id="GO:0005802">
    <property type="term" value="C:trans-Golgi network"/>
    <property type="evidence" value="ECO:0007669"/>
    <property type="project" value="InterPro"/>
</dbReference>
<keyword evidence="3" id="KW-1185">Reference proteome</keyword>
<evidence type="ECO:0000256" key="1">
    <source>
        <dbReference type="SAM" id="Coils"/>
    </source>
</evidence>
<organism evidence="2 3">
    <name type="scientific">Gossypium darwinii</name>
    <name type="common">Darwin's cotton</name>
    <name type="synonym">Gossypium barbadense var. darwinii</name>
    <dbReference type="NCBI Taxonomy" id="34276"/>
    <lineage>
        <taxon>Eukaryota</taxon>
        <taxon>Viridiplantae</taxon>
        <taxon>Streptophyta</taxon>
        <taxon>Embryophyta</taxon>
        <taxon>Tracheophyta</taxon>
        <taxon>Spermatophyta</taxon>
        <taxon>Magnoliopsida</taxon>
        <taxon>eudicotyledons</taxon>
        <taxon>Gunneridae</taxon>
        <taxon>Pentapetalae</taxon>
        <taxon>rosids</taxon>
        <taxon>malvids</taxon>
        <taxon>Malvales</taxon>
        <taxon>Malvaceae</taxon>
        <taxon>Malvoideae</taxon>
        <taxon>Gossypium</taxon>
    </lineage>
</organism>
<dbReference type="GO" id="GO:0032367">
    <property type="term" value="P:intracellular cholesterol transport"/>
    <property type="evidence" value="ECO:0007669"/>
    <property type="project" value="InterPro"/>
</dbReference>
<feature type="coiled-coil region" evidence="1">
    <location>
        <begin position="54"/>
        <end position="81"/>
    </location>
</feature>
<protein>
    <submittedName>
        <fullName evidence="2">Uncharacterized protein</fullName>
    </submittedName>
</protein>
<evidence type="ECO:0000313" key="2">
    <source>
        <dbReference type="EMBL" id="TYG99694.1"/>
    </source>
</evidence>
<dbReference type="PANTHER" id="PTHR32059">
    <property type="entry name" value="RAB11-BINDING PROTEIN RELCH"/>
    <property type="match status" value="1"/>
</dbReference>
<dbReference type="GO" id="GO:0055037">
    <property type="term" value="C:recycling endosome"/>
    <property type="evidence" value="ECO:0007669"/>
    <property type="project" value="TreeGrafter"/>
</dbReference>
<sequence>MTFCEEVTDQNLDVWANSLASVPDALCHYYYQYLSSSSEAAEGILCIGFLKRSRQQKEITREQAVQDLERIREELEQLLLAERV</sequence>
<evidence type="ECO:0000313" key="3">
    <source>
        <dbReference type="Proteomes" id="UP000323506"/>
    </source>
</evidence>
<accession>A0A5D2F0W1</accession>
<dbReference type="EMBL" id="CM017697">
    <property type="protein sequence ID" value="TYG99694.1"/>
    <property type="molecule type" value="Genomic_DNA"/>
</dbReference>
<name>A0A5D2F0W1_GOSDA</name>
<dbReference type="InterPro" id="IPR040362">
    <property type="entry name" value="RELCH"/>
</dbReference>